<keyword evidence="3" id="KW-0964">Secreted</keyword>
<dbReference type="Proteomes" id="UP000237105">
    <property type="component" value="Unassembled WGS sequence"/>
</dbReference>
<evidence type="ECO:0000256" key="2">
    <source>
        <dbReference type="ARBA" id="ARBA00022523"/>
    </source>
</evidence>
<dbReference type="Pfam" id="PF04674">
    <property type="entry name" value="Phi_1"/>
    <property type="match status" value="1"/>
</dbReference>
<sequence length="181" mass="19649">MALMYHNGALLEGDLPKSIVVDSLLSLDSQTAVKSPSVSHWWKIVRTYLKKAGKKETQVVLSNQDSDEACSAGKLLKKSTITELAQRVNSKPSRFTLALTAQDAAVEGFCTSNCGFHGSDSGRKSVFVWVGNSVTQCPGQCAWPFHQPIYGPKTKALSTPNGDVGVDGMITHRSRQLRLVE</sequence>
<comment type="caution">
    <text evidence="6">The sequence shown here is derived from an EMBL/GenBank/DDBJ whole genome shotgun (WGS) entry which is preliminary data.</text>
</comment>
<keyword evidence="7" id="KW-1185">Reference proteome</keyword>
<dbReference type="GO" id="GO:0048046">
    <property type="term" value="C:apoplast"/>
    <property type="evidence" value="ECO:0007669"/>
    <property type="project" value="UniProtKB-SubCell"/>
</dbReference>
<dbReference type="AlphaFoldDB" id="A0A2P5BF66"/>
<evidence type="ECO:0000256" key="3">
    <source>
        <dbReference type="ARBA" id="ARBA00022525"/>
    </source>
</evidence>
<dbReference type="PANTHER" id="PTHR31279:SF73">
    <property type="entry name" value="OS10G0376400 PROTEIN"/>
    <property type="match status" value="1"/>
</dbReference>
<keyword evidence="2" id="KW-0052">Apoplast</keyword>
<evidence type="ECO:0000313" key="7">
    <source>
        <dbReference type="Proteomes" id="UP000237105"/>
    </source>
</evidence>
<evidence type="ECO:0000313" key="6">
    <source>
        <dbReference type="EMBL" id="PON47396.1"/>
    </source>
</evidence>
<comment type="similarity">
    <text evidence="5">Belongs to the EXORDIUM family.</text>
</comment>
<accession>A0A2P5BF66</accession>
<organism evidence="6 7">
    <name type="scientific">Parasponia andersonii</name>
    <name type="common">Sponia andersonii</name>
    <dbReference type="NCBI Taxonomy" id="3476"/>
    <lineage>
        <taxon>Eukaryota</taxon>
        <taxon>Viridiplantae</taxon>
        <taxon>Streptophyta</taxon>
        <taxon>Embryophyta</taxon>
        <taxon>Tracheophyta</taxon>
        <taxon>Spermatophyta</taxon>
        <taxon>Magnoliopsida</taxon>
        <taxon>eudicotyledons</taxon>
        <taxon>Gunneridae</taxon>
        <taxon>Pentapetalae</taxon>
        <taxon>rosids</taxon>
        <taxon>fabids</taxon>
        <taxon>Rosales</taxon>
        <taxon>Cannabaceae</taxon>
        <taxon>Parasponia</taxon>
    </lineage>
</organism>
<gene>
    <name evidence="6" type="ORF">PanWU01x14_244800</name>
</gene>
<evidence type="ECO:0000256" key="5">
    <source>
        <dbReference type="ARBA" id="ARBA00023591"/>
    </source>
</evidence>
<proteinExistence type="inferred from homology"/>
<name>A0A2P5BF66_PARAD</name>
<protein>
    <submittedName>
        <fullName evidence="6">Phosphate-induced protein</fullName>
    </submittedName>
</protein>
<comment type="subcellular location">
    <subcellularLocation>
        <location evidence="1">Secreted</location>
        <location evidence="1">Extracellular space</location>
        <location evidence="1">Apoplast</location>
    </subcellularLocation>
</comment>
<reference evidence="7" key="1">
    <citation type="submission" date="2016-06" db="EMBL/GenBank/DDBJ databases">
        <title>Parallel loss of symbiosis genes in relatives of nitrogen-fixing non-legume Parasponia.</title>
        <authorList>
            <person name="Van Velzen R."/>
            <person name="Holmer R."/>
            <person name="Bu F."/>
            <person name="Rutten L."/>
            <person name="Van Zeijl A."/>
            <person name="Liu W."/>
            <person name="Santuari L."/>
            <person name="Cao Q."/>
            <person name="Sharma T."/>
            <person name="Shen D."/>
            <person name="Roswanjaya Y."/>
            <person name="Wardhani T."/>
            <person name="Kalhor M.S."/>
            <person name="Jansen J."/>
            <person name="Van den Hoogen J."/>
            <person name="Gungor B."/>
            <person name="Hartog M."/>
            <person name="Hontelez J."/>
            <person name="Verver J."/>
            <person name="Yang W.-C."/>
            <person name="Schijlen E."/>
            <person name="Repin R."/>
            <person name="Schilthuizen M."/>
            <person name="Schranz E."/>
            <person name="Heidstra R."/>
            <person name="Miyata K."/>
            <person name="Fedorova E."/>
            <person name="Kohlen W."/>
            <person name="Bisseling T."/>
            <person name="Smit S."/>
            <person name="Geurts R."/>
        </authorList>
    </citation>
    <scope>NUCLEOTIDE SEQUENCE [LARGE SCALE GENOMIC DNA]</scope>
    <source>
        <strain evidence="7">cv. WU1-14</strain>
    </source>
</reference>
<dbReference type="InterPro" id="IPR006766">
    <property type="entry name" value="EXORDIUM-like"/>
</dbReference>
<evidence type="ECO:0000256" key="4">
    <source>
        <dbReference type="ARBA" id="ARBA00022729"/>
    </source>
</evidence>
<dbReference type="PANTHER" id="PTHR31279">
    <property type="entry name" value="PROTEIN EXORDIUM-LIKE 5"/>
    <property type="match status" value="1"/>
</dbReference>
<evidence type="ECO:0000256" key="1">
    <source>
        <dbReference type="ARBA" id="ARBA00004271"/>
    </source>
</evidence>
<dbReference type="STRING" id="3476.A0A2P5BF66"/>
<dbReference type="EMBL" id="JXTB01000295">
    <property type="protein sequence ID" value="PON47396.1"/>
    <property type="molecule type" value="Genomic_DNA"/>
</dbReference>
<dbReference type="OrthoDB" id="2017091at2759"/>
<keyword evidence="4" id="KW-0732">Signal</keyword>